<keyword evidence="3 6" id="KW-1133">Transmembrane helix</keyword>
<organism evidence="8 9">
    <name type="scientific">Parafrankia irregularis</name>
    <dbReference type="NCBI Taxonomy" id="795642"/>
    <lineage>
        <taxon>Bacteria</taxon>
        <taxon>Bacillati</taxon>
        <taxon>Actinomycetota</taxon>
        <taxon>Actinomycetes</taxon>
        <taxon>Frankiales</taxon>
        <taxon>Frankiaceae</taxon>
        <taxon>Parafrankia</taxon>
    </lineage>
</organism>
<evidence type="ECO:0000256" key="6">
    <source>
        <dbReference type="SAM" id="Phobius"/>
    </source>
</evidence>
<dbReference type="Pfam" id="PF02656">
    <property type="entry name" value="DUF202"/>
    <property type="match status" value="1"/>
</dbReference>
<evidence type="ECO:0000259" key="7">
    <source>
        <dbReference type="Pfam" id="PF02656"/>
    </source>
</evidence>
<name>A0A0S4QJH1_9ACTN</name>
<keyword evidence="2 6" id="KW-0812">Transmembrane</keyword>
<evidence type="ECO:0000256" key="5">
    <source>
        <dbReference type="SAM" id="MobiDB-lite"/>
    </source>
</evidence>
<dbReference type="GO" id="GO:0012505">
    <property type="term" value="C:endomembrane system"/>
    <property type="evidence" value="ECO:0007669"/>
    <property type="project" value="UniProtKB-SubCell"/>
</dbReference>
<evidence type="ECO:0000256" key="3">
    <source>
        <dbReference type="ARBA" id="ARBA00022989"/>
    </source>
</evidence>
<comment type="subcellular location">
    <subcellularLocation>
        <location evidence="1">Endomembrane system</location>
        <topology evidence="1">Multi-pass membrane protein</topology>
    </subcellularLocation>
</comment>
<feature type="transmembrane region" description="Helical" evidence="6">
    <location>
        <begin position="112"/>
        <end position="132"/>
    </location>
</feature>
<protein>
    <recommendedName>
        <fullName evidence="7">DUF202 domain-containing protein</fullName>
    </recommendedName>
</protein>
<keyword evidence="4 6" id="KW-0472">Membrane</keyword>
<gene>
    <name evidence="8" type="ORF">Ga0074812_103136</name>
</gene>
<sequence length="133" mass="13633">MSTGSGDAGPRGDSSRGCAEPERGDVPTAPDLLAGETQPERTYLAWRRTGLAFLGLAALLMHNPEDYGGGPLGWAAAAAATAGGVTAWLTASRRYHQGMVDPTGRWVHPGRALPLLTLAAVVCGLLALALVAS</sequence>
<dbReference type="RefSeq" id="WP_091272352.1">
    <property type="nucleotide sequence ID" value="NZ_FAOZ01000003.1"/>
</dbReference>
<dbReference type="Proteomes" id="UP000198802">
    <property type="component" value="Unassembled WGS sequence"/>
</dbReference>
<proteinExistence type="predicted"/>
<evidence type="ECO:0000313" key="9">
    <source>
        <dbReference type="Proteomes" id="UP000198802"/>
    </source>
</evidence>
<feature type="domain" description="DUF202" evidence="7">
    <location>
        <begin position="38"/>
        <end position="97"/>
    </location>
</feature>
<dbReference type="AlphaFoldDB" id="A0A0S4QJH1"/>
<feature type="region of interest" description="Disordered" evidence="5">
    <location>
        <begin position="1"/>
        <end position="34"/>
    </location>
</feature>
<feature type="transmembrane region" description="Helical" evidence="6">
    <location>
        <begin position="74"/>
        <end position="91"/>
    </location>
</feature>
<evidence type="ECO:0000313" key="8">
    <source>
        <dbReference type="EMBL" id="CUU54646.1"/>
    </source>
</evidence>
<dbReference type="InterPro" id="IPR003807">
    <property type="entry name" value="DUF202"/>
</dbReference>
<keyword evidence="9" id="KW-1185">Reference proteome</keyword>
<evidence type="ECO:0000256" key="4">
    <source>
        <dbReference type="ARBA" id="ARBA00023136"/>
    </source>
</evidence>
<reference evidence="9" key="1">
    <citation type="submission" date="2015-11" db="EMBL/GenBank/DDBJ databases">
        <authorList>
            <person name="Varghese N."/>
        </authorList>
    </citation>
    <scope>NUCLEOTIDE SEQUENCE [LARGE SCALE GENOMIC DNA]</scope>
    <source>
        <strain evidence="9">DSM 45899</strain>
    </source>
</reference>
<evidence type="ECO:0000256" key="2">
    <source>
        <dbReference type="ARBA" id="ARBA00022692"/>
    </source>
</evidence>
<evidence type="ECO:0000256" key="1">
    <source>
        <dbReference type="ARBA" id="ARBA00004127"/>
    </source>
</evidence>
<dbReference type="EMBL" id="FAOZ01000003">
    <property type="protein sequence ID" value="CUU54646.1"/>
    <property type="molecule type" value="Genomic_DNA"/>
</dbReference>
<accession>A0A0S4QJH1</accession>